<dbReference type="Pfam" id="PF00439">
    <property type="entry name" value="Bromodomain"/>
    <property type="match status" value="1"/>
</dbReference>
<dbReference type="GO" id="GO:0000981">
    <property type="term" value="F:DNA-binding transcription factor activity, RNA polymerase II-specific"/>
    <property type="evidence" value="ECO:0007669"/>
    <property type="project" value="TreeGrafter"/>
</dbReference>
<keyword evidence="3" id="KW-0862">Zinc</keyword>
<dbReference type="PANTHER" id="PTHR46386:SF1">
    <property type="entry name" value="NUCLEAR BODY PROTEIN SP140-LIKE PROTEIN"/>
    <property type="match status" value="1"/>
</dbReference>
<keyword evidence="1" id="KW-0479">Metal-binding</keyword>
<evidence type="ECO:0000256" key="4">
    <source>
        <dbReference type="ARBA" id="ARBA00023117"/>
    </source>
</evidence>
<dbReference type="SUPFAM" id="SSF47370">
    <property type="entry name" value="Bromodomain"/>
    <property type="match status" value="1"/>
</dbReference>
<evidence type="ECO:0000256" key="5">
    <source>
        <dbReference type="PROSITE-ProRule" id="PRU00035"/>
    </source>
</evidence>
<evidence type="ECO:0008006" key="10">
    <source>
        <dbReference type="Google" id="ProtNLM"/>
    </source>
</evidence>
<keyword evidence="2" id="KW-0863">Zinc-finger</keyword>
<dbReference type="InterPro" id="IPR000770">
    <property type="entry name" value="SAND_dom"/>
</dbReference>
<evidence type="ECO:0000259" key="7">
    <source>
        <dbReference type="PROSITE" id="PS50864"/>
    </source>
</evidence>
<dbReference type="SMART" id="SM00258">
    <property type="entry name" value="SAND"/>
    <property type="match status" value="1"/>
</dbReference>
<dbReference type="PROSITE" id="PS50014">
    <property type="entry name" value="BROMODOMAIN_2"/>
    <property type="match status" value="1"/>
</dbReference>
<name>A0A3Q0SI07_AMPCI</name>
<protein>
    <recommendedName>
        <fullName evidence="10">SP110 nuclear body protein, tandem duplicate 2</fullName>
    </recommendedName>
</protein>
<evidence type="ECO:0000313" key="8">
    <source>
        <dbReference type="Ensembl" id="ENSACIP00000021328.1"/>
    </source>
</evidence>
<dbReference type="Ensembl" id="ENSACIT00000021879.1">
    <property type="protein sequence ID" value="ENSACIP00000021328.1"/>
    <property type="gene ID" value="ENSACIG00000016510.1"/>
</dbReference>
<dbReference type="CDD" id="cd04369">
    <property type="entry name" value="Bromodomain"/>
    <property type="match status" value="1"/>
</dbReference>
<dbReference type="GO" id="GO:0005634">
    <property type="term" value="C:nucleus"/>
    <property type="evidence" value="ECO:0007669"/>
    <property type="project" value="TreeGrafter"/>
</dbReference>
<reference evidence="8" key="1">
    <citation type="submission" date="2025-08" db="UniProtKB">
        <authorList>
            <consortium name="Ensembl"/>
        </authorList>
    </citation>
    <scope>IDENTIFICATION</scope>
</reference>
<dbReference type="Pfam" id="PF00628">
    <property type="entry name" value="PHD"/>
    <property type="match status" value="1"/>
</dbReference>
<keyword evidence="4 5" id="KW-0103">Bromodomain</keyword>
<evidence type="ECO:0000259" key="6">
    <source>
        <dbReference type="PROSITE" id="PS50014"/>
    </source>
</evidence>
<dbReference type="SUPFAM" id="SSF63763">
    <property type="entry name" value="SAND domain-like"/>
    <property type="match status" value="2"/>
</dbReference>
<evidence type="ECO:0000256" key="3">
    <source>
        <dbReference type="ARBA" id="ARBA00022833"/>
    </source>
</evidence>
<dbReference type="PANTHER" id="PTHR46386">
    <property type="entry name" value="NUCLEAR BODY PROTEIN SP140"/>
    <property type="match status" value="1"/>
</dbReference>
<proteinExistence type="predicted"/>
<dbReference type="InterPro" id="IPR010919">
    <property type="entry name" value="SAND-like_dom_sf"/>
</dbReference>
<dbReference type="InterPro" id="IPR043563">
    <property type="entry name" value="Sp110/Sp140/Sp140L-like"/>
</dbReference>
<dbReference type="InterPro" id="IPR019787">
    <property type="entry name" value="Znf_PHD-finger"/>
</dbReference>
<evidence type="ECO:0000256" key="1">
    <source>
        <dbReference type="ARBA" id="ARBA00022723"/>
    </source>
</evidence>
<dbReference type="InterPro" id="IPR036427">
    <property type="entry name" value="Bromodomain-like_sf"/>
</dbReference>
<dbReference type="Pfam" id="PF01342">
    <property type="entry name" value="SAND"/>
    <property type="match status" value="2"/>
</dbReference>
<accession>A0A3Q0SI07</accession>
<organism evidence="8 9">
    <name type="scientific">Amphilophus citrinellus</name>
    <name type="common">Midas cichlid</name>
    <name type="synonym">Cichlasoma citrinellum</name>
    <dbReference type="NCBI Taxonomy" id="61819"/>
    <lineage>
        <taxon>Eukaryota</taxon>
        <taxon>Metazoa</taxon>
        <taxon>Chordata</taxon>
        <taxon>Craniata</taxon>
        <taxon>Vertebrata</taxon>
        <taxon>Euteleostomi</taxon>
        <taxon>Actinopterygii</taxon>
        <taxon>Neopterygii</taxon>
        <taxon>Teleostei</taxon>
        <taxon>Neoteleostei</taxon>
        <taxon>Acanthomorphata</taxon>
        <taxon>Ovalentaria</taxon>
        <taxon>Cichlomorphae</taxon>
        <taxon>Cichliformes</taxon>
        <taxon>Cichlidae</taxon>
        <taxon>New World cichlids</taxon>
        <taxon>Cichlasomatinae</taxon>
        <taxon>Heroini</taxon>
        <taxon>Amphilophus</taxon>
    </lineage>
</organism>
<dbReference type="GO" id="GO:0003677">
    <property type="term" value="F:DNA binding"/>
    <property type="evidence" value="ECO:0007669"/>
    <property type="project" value="InterPro"/>
</dbReference>
<evidence type="ECO:0000313" key="9">
    <source>
        <dbReference type="Proteomes" id="UP000261340"/>
    </source>
</evidence>
<keyword evidence="9" id="KW-1185">Reference proteome</keyword>
<dbReference type="Gene3D" id="3.10.390.10">
    <property type="entry name" value="SAND domain-like"/>
    <property type="match status" value="2"/>
</dbReference>
<dbReference type="InterPro" id="IPR001487">
    <property type="entry name" value="Bromodomain"/>
</dbReference>
<dbReference type="SUPFAM" id="SSF57903">
    <property type="entry name" value="FYVE/PHD zinc finger"/>
    <property type="match status" value="1"/>
</dbReference>
<dbReference type="Gene3D" id="3.30.40.10">
    <property type="entry name" value="Zinc/RING finger domain, C3HC4 (zinc finger)"/>
    <property type="match status" value="1"/>
</dbReference>
<dbReference type="AlphaFoldDB" id="A0A3Q0SI07"/>
<evidence type="ECO:0000256" key="2">
    <source>
        <dbReference type="ARBA" id="ARBA00022771"/>
    </source>
</evidence>
<feature type="domain" description="Bromo" evidence="6">
    <location>
        <begin position="193"/>
        <end position="250"/>
    </location>
</feature>
<dbReference type="GO" id="GO:0008270">
    <property type="term" value="F:zinc ion binding"/>
    <property type="evidence" value="ECO:0007669"/>
    <property type="project" value="UniProtKB-KW"/>
</dbReference>
<dbReference type="PRINTS" id="PR00503">
    <property type="entry name" value="BROMODOMAIN"/>
</dbReference>
<dbReference type="InterPro" id="IPR011011">
    <property type="entry name" value="Znf_FYVE_PHD"/>
</dbReference>
<dbReference type="Proteomes" id="UP000261340">
    <property type="component" value="Unplaced"/>
</dbReference>
<dbReference type="InterPro" id="IPR013083">
    <property type="entry name" value="Znf_RING/FYVE/PHD"/>
</dbReference>
<dbReference type="Gene3D" id="1.20.920.10">
    <property type="entry name" value="Bromodomain-like"/>
    <property type="match status" value="1"/>
</dbReference>
<dbReference type="PROSITE" id="PS50864">
    <property type="entry name" value="SAND"/>
    <property type="match status" value="1"/>
</dbReference>
<reference evidence="8" key="2">
    <citation type="submission" date="2025-09" db="UniProtKB">
        <authorList>
            <consortium name="Ensembl"/>
        </authorList>
    </citation>
    <scope>IDENTIFICATION</scope>
</reference>
<feature type="domain" description="SAND" evidence="7">
    <location>
        <begin position="1"/>
        <end position="78"/>
    </location>
</feature>
<sequence length="256" mass="29332">WPLYKSQLPVKCGTKEGTLQRDKLAKGQTKKCILVDKKWLTPGEFEKFAGKKTTKNWKLSIRCGSTPLGKLIKTSVEETFFSKPGTAGKSIRTETSWMTPIEFCKASCLTNVSWKKDIVWDGKPLTVLIEVVVLYLNRFSVMYCTFCQENQNNDDECCICKNEEKEQELVECDECPRSFHLKCHLPHVDDTVLSPLDVCFLPQLKNYTASVKTPMWLGKVTEKLQQNQYQTIGEFVSDVQLIFANCATYNRVRNCQ</sequence>
<dbReference type="GeneTree" id="ENSGT00800000125226"/>